<dbReference type="AlphaFoldDB" id="A0A4Z0MUC5"/>
<dbReference type="PANTHER" id="PTHR41328:SF2">
    <property type="entry name" value="TERMINASE SMALL SUBUNIT"/>
    <property type="match status" value="1"/>
</dbReference>
<dbReference type="InterPro" id="IPR038713">
    <property type="entry name" value="Terminase_Gp1_N_sf"/>
</dbReference>
<dbReference type="Gene3D" id="1.10.10.1400">
    <property type="entry name" value="Terminase, small subunit, N-terminal DNA-binding domain, HTH motif"/>
    <property type="match status" value="1"/>
</dbReference>
<dbReference type="PANTHER" id="PTHR41328">
    <property type="entry name" value="TERMINASE SMALL SUBUNIT-RELATED"/>
    <property type="match status" value="1"/>
</dbReference>
<dbReference type="InterPro" id="IPR052404">
    <property type="entry name" value="SPP1-like_terminase"/>
</dbReference>
<comment type="caution">
    <text evidence="3">The sequence shown here is derived from an EMBL/GenBank/DDBJ whole genome shotgun (WGS) entry which is preliminary data.</text>
</comment>
<dbReference type="GO" id="GO:0051276">
    <property type="term" value="P:chromosome organization"/>
    <property type="evidence" value="ECO:0007669"/>
    <property type="project" value="InterPro"/>
</dbReference>
<dbReference type="Proteomes" id="UP000298284">
    <property type="component" value="Unassembled WGS sequence"/>
</dbReference>
<sequence length="268" mass="30111">MSTTPEPQSTEAPKLTAKQQRFVEEYCVDWNGTQAGIRAGYAKKTAAAEASRLLRNVKVKAAIDERLNELSLSAGQVTKLISDMAETRLNDFITVKEVEQETRVPQPLAETIRLLEEEIAFEEEYAHRSAEVLGLVDEAKEDYLADKRRSIKWKRLDVLKHQMTLERNPDAFIMVPGPPTLVKRADLDLVKIAEAKEGNRIKSWQPSEFGTKIEFYDSAAALRDMGRVRGIFEKDNSQAATTAVIHTKTEIINTGPPIARSEKDIDDV</sequence>
<dbReference type="InterPro" id="IPR005335">
    <property type="entry name" value="Terminase_ssu"/>
</dbReference>
<reference evidence="3 4" key="1">
    <citation type="submission" date="2019-04" db="EMBL/GenBank/DDBJ databases">
        <authorList>
            <person name="Feng G."/>
            <person name="Zhang J."/>
            <person name="Zhu H."/>
        </authorList>
    </citation>
    <scope>NUCLEOTIDE SEQUENCE [LARGE SCALE GENOMIC DNA]</scope>
    <source>
        <strain evidence="3 4">JCM 19491</strain>
    </source>
</reference>
<dbReference type="Pfam" id="PF03592">
    <property type="entry name" value="Terminase_2"/>
    <property type="match status" value="1"/>
</dbReference>
<proteinExistence type="predicted"/>
<evidence type="ECO:0000313" key="4">
    <source>
        <dbReference type="Proteomes" id="UP000298284"/>
    </source>
</evidence>
<evidence type="ECO:0000256" key="1">
    <source>
        <dbReference type="ARBA" id="ARBA00022612"/>
    </source>
</evidence>
<dbReference type="RefSeq" id="WP_135529012.1">
    <property type="nucleotide sequence ID" value="NZ_SRKZ01000001.1"/>
</dbReference>
<keyword evidence="2" id="KW-0231">Viral genome packaging</keyword>
<accession>A0A4Z0MUC5</accession>
<protein>
    <submittedName>
        <fullName evidence="3">Terminase small subunit</fullName>
    </submittedName>
</protein>
<evidence type="ECO:0000256" key="2">
    <source>
        <dbReference type="ARBA" id="ARBA00023219"/>
    </source>
</evidence>
<gene>
    <name evidence="3" type="ORF">EU557_03495</name>
</gene>
<keyword evidence="1" id="KW-1188">Viral release from host cell</keyword>
<name>A0A4Z0MUC5_9BACT</name>
<evidence type="ECO:0000313" key="3">
    <source>
        <dbReference type="EMBL" id="TGD82857.1"/>
    </source>
</evidence>
<dbReference type="OrthoDB" id="1338457at2"/>
<organism evidence="3 4">
    <name type="scientific">Hymenobacter wooponensis</name>
    <dbReference type="NCBI Taxonomy" id="1525360"/>
    <lineage>
        <taxon>Bacteria</taxon>
        <taxon>Pseudomonadati</taxon>
        <taxon>Bacteroidota</taxon>
        <taxon>Cytophagia</taxon>
        <taxon>Cytophagales</taxon>
        <taxon>Hymenobacteraceae</taxon>
        <taxon>Hymenobacter</taxon>
    </lineage>
</organism>
<dbReference type="EMBL" id="SRKZ01000001">
    <property type="protein sequence ID" value="TGD82857.1"/>
    <property type="molecule type" value="Genomic_DNA"/>
</dbReference>
<keyword evidence="4" id="KW-1185">Reference proteome</keyword>